<keyword evidence="1" id="KW-0472">Membrane</keyword>
<dbReference type="AlphaFoldDB" id="A0A2I0QQY9"/>
<protein>
    <submittedName>
        <fullName evidence="2">Uncharacterized protein</fullName>
    </submittedName>
</protein>
<gene>
    <name evidence="2" type="ORF">CEY16_13035</name>
</gene>
<evidence type="ECO:0000313" key="2">
    <source>
        <dbReference type="EMBL" id="PKR76738.1"/>
    </source>
</evidence>
<name>A0A2I0QQY9_9BACI</name>
<keyword evidence="1" id="KW-1133">Transmembrane helix</keyword>
<dbReference type="Proteomes" id="UP000243524">
    <property type="component" value="Unassembled WGS sequence"/>
</dbReference>
<evidence type="ECO:0000256" key="1">
    <source>
        <dbReference type="SAM" id="Phobius"/>
    </source>
</evidence>
<feature type="transmembrane region" description="Helical" evidence="1">
    <location>
        <begin position="7"/>
        <end position="26"/>
    </location>
</feature>
<keyword evidence="1" id="KW-0812">Transmembrane</keyword>
<dbReference type="EMBL" id="PJNH01000004">
    <property type="protein sequence ID" value="PKR76738.1"/>
    <property type="molecule type" value="Genomic_DNA"/>
</dbReference>
<evidence type="ECO:0000313" key="3">
    <source>
        <dbReference type="Proteomes" id="UP000243524"/>
    </source>
</evidence>
<accession>A0A2I0QQY9</accession>
<comment type="caution">
    <text evidence="2">The sequence shown here is derived from an EMBL/GenBank/DDBJ whole genome shotgun (WGS) entry which is preliminary data.</text>
</comment>
<keyword evidence="3" id="KW-1185">Reference proteome</keyword>
<organism evidence="2 3">
    <name type="scientific">Halalkalibacillus sediminis</name>
    <dbReference type="NCBI Taxonomy" id="2018042"/>
    <lineage>
        <taxon>Bacteria</taxon>
        <taxon>Bacillati</taxon>
        <taxon>Bacillota</taxon>
        <taxon>Bacilli</taxon>
        <taxon>Bacillales</taxon>
        <taxon>Bacillaceae</taxon>
        <taxon>Halalkalibacillus</taxon>
    </lineage>
</organism>
<dbReference type="OrthoDB" id="2452975at2"/>
<dbReference type="RefSeq" id="WP_101332488.1">
    <property type="nucleotide sequence ID" value="NZ_PJNH01000004.1"/>
</dbReference>
<proteinExistence type="predicted"/>
<sequence length="246" mass="28784">MTKKRISVIVIIPIILVSLFIIYFIYFSKPTALPADDELANQINEIFPEANVETIQETIYLDQEHVYVPFISSENNYGSSYWVWESRNWKPMKIDIGGEPTAWTINKEEPSSYIVWNIHPDDKVSYANLSMMRERDFQISHTEHHYSPSIHMKEQISLKEQPYGVLVFPEQWQALLTQENKLISSQNSRDINTSVFLDVRLHFGWTPFNENDDIIFPEESISNNGFINGNIETNFVEYVEEPQLEN</sequence>
<reference evidence="2 3" key="1">
    <citation type="submission" date="2017-06" db="EMBL/GenBank/DDBJ databases">
        <title>the draft geome sequence of Illustriluteabacillus marina B3227.</title>
        <authorList>
            <person name="He R.-H."/>
            <person name="Du Z.-J."/>
        </authorList>
    </citation>
    <scope>NUCLEOTIDE SEQUENCE [LARGE SCALE GENOMIC DNA]</scope>
    <source>
        <strain evidence="2 3">B3227</strain>
    </source>
</reference>